<accession>A0A250XJ64</accession>
<dbReference type="SMART" id="SM00028">
    <property type="entry name" value="TPR"/>
    <property type="match status" value="2"/>
</dbReference>
<dbReference type="InterPro" id="IPR019734">
    <property type="entry name" value="TPR_rpt"/>
</dbReference>
<proteinExistence type="predicted"/>
<feature type="region of interest" description="Disordered" evidence="1">
    <location>
        <begin position="192"/>
        <end position="245"/>
    </location>
</feature>
<gene>
    <name evidence="2" type="ORF">CEUSTIGMA_g10266.t1</name>
</gene>
<evidence type="ECO:0000313" key="2">
    <source>
        <dbReference type="EMBL" id="GAX82840.1"/>
    </source>
</evidence>
<comment type="caution">
    <text evidence="2">The sequence shown here is derived from an EMBL/GenBank/DDBJ whole genome shotgun (WGS) entry which is preliminary data.</text>
</comment>
<dbReference type="SUPFAM" id="SSF48452">
    <property type="entry name" value="TPR-like"/>
    <property type="match status" value="1"/>
</dbReference>
<organism evidence="2 3">
    <name type="scientific">Chlamydomonas eustigma</name>
    <dbReference type="NCBI Taxonomy" id="1157962"/>
    <lineage>
        <taxon>Eukaryota</taxon>
        <taxon>Viridiplantae</taxon>
        <taxon>Chlorophyta</taxon>
        <taxon>core chlorophytes</taxon>
        <taxon>Chlorophyceae</taxon>
        <taxon>CS clade</taxon>
        <taxon>Chlamydomonadales</taxon>
        <taxon>Chlamydomonadaceae</taxon>
        <taxon>Chlamydomonas</taxon>
    </lineage>
</organism>
<sequence length="653" mass="70530">MSYDESPPYELFRKYSEFVPDLADFALSERQCGRLLADLGMDMHAGAGLGDIRILYNQLSKGGGFLTYQGLERLHGLLSKRKRRHDLAKIAERPLSSSQQLTSMHSLHAQTLKSEIVDNMGVRAMAPHHSLSIAPAFRGGGQEAWTTNASPEKGSAQFINLLRSNSILPTQSLSMISQQMSMNWLNTIATTVGAGPNSPSPHFPSQNRHSSPPSSPRHLISPTGQSCNSMSARPSLSGMPSTANPQARLIHGASTVSTPLMSNLGAIIASRDPPLLLRETLPLPLCEFPHIRNKLKGVKELMLNHDNKLCLTALKDLYQEWEQAVEEKMIKKSLKKKSAVAAVLIPEASSSVTEIPLDSAIFMLIMGACCSLALGKYDVAMQVLASAESRFSFEILGQEHPYYYCISFCQAMVYYYRNQFEMALHKFEAARDLSDLVARDMLDPISLKNCACCLNNIGACCQMLGRRSEAVASYKAAVERLRSTQGLNSPTAATAMRNLSNAVRTSFALDSTRPHTAPPAGRITTLLSNKPQVVSSGSAAAAGGAGLPVSVGAAGGKLQAFLRQAVTLTIPKPVTTLPVWASRSNGEEAAKKAAAKAKGKGKESKDKGKQKVKVKASAGLQISYPMTYYNPPTYGVANVSLAVKRKPKKKAAK</sequence>
<dbReference type="Gene3D" id="1.25.40.10">
    <property type="entry name" value="Tetratricopeptide repeat domain"/>
    <property type="match status" value="1"/>
</dbReference>
<feature type="compositionally biased region" description="Low complexity" evidence="1">
    <location>
        <begin position="204"/>
        <end position="222"/>
    </location>
</feature>
<dbReference type="InterPro" id="IPR011990">
    <property type="entry name" value="TPR-like_helical_dom_sf"/>
</dbReference>
<feature type="region of interest" description="Disordered" evidence="1">
    <location>
        <begin position="590"/>
        <end position="613"/>
    </location>
</feature>
<dbReference type="AlphaFoldDB" id="A0A250XJ64"/>
<dbReference type="EMBL" id="BEGY01000087">
    <property type="protein sequence ID" value="GAX82840.1"/>
    <property type="molecule type" value="Genomic_DNA"/>
</dbReference>
<feature type="compositionally biased region" description="Polar residues" evidence="1">
    <location>
        <begin position="223"/>
        <end position="245"/>
    </location>
</feature>
<dbReference type="Proteomes" id="UP000232323">
    <property type="component" value="Unassembled WGS sequence"/>
</dbReference>
<evidence type="ECO:0000313" key="3">
    <source>
        <dbReference type="Proteomes" id="UP000232323"/>
    </source>
</evidence>
<protein>
    <submittedName>
        <fullName evidence="2">Uncharacterized protein</fullName>
    </submittedName>
</protein>
<feature type="compositionally biased region" description="Basic and acidic residues" evidence="1">
    <location>
        <begin position="600"/>
        <end position="609"/>
    </location>
</feature>
<reference evidence="2 3" key="1">
    <citation type="submission" date="2017-08" db="EMBL/GenBank/DDBJ databases">
        <title>Acidophilic green algal genome provides insights into adaptation to an acidic environment.</title>
        <authorList>
            <person name="Hirooka S."/>
            <person name="Hirose Y."/>
            <person name="Kanesaki Y."/>
            <person name="Higuchi S."/>
            <person name="Fujiwara T."/>
            <person name="Onuma R."/>
            <person name="Era A."/>
            <person name="Ohbayashi R."/>
            <person name="Uzuka A."/>
            <person name="Nozaki H."/>
            <person name="Yoshikawa H."/>
            <person name="Miyagishima S.Y."/>
        </authorList>
    </citation>
    <scope>NUCLEOTIDE SEQUENCE [LARGE SCALE GENOMIC DNA]</scope>
    <source>
        <strain evidence="2 3">NIES-2499</strain>
    </source>
</reference>
<dbReference type="OrthoDB" id="535553at2759"/>
<keyword evidence="3" id="KW-1185">Reference proteome</keyword>
<evidence type="ECO:0000256" key="1">
    <source>
        <dbReference type="SAM" id="MobiDB-lite"/>
    </source>
</evidence>
<name>A0A250XJ64_9CHLO</name>